<name>A0A232M5W8_9EURO</name>
<dbReference type="Pfam" id="PF21948">
    <property type="entry name" value="LplA-B_cat"/>
    <property type="match status" value="1"/>
</dbReference>
<dbReference type="InterPro" id="IPR004143">
    <property type="entry name" value="BPL_LPL_catalytic"/>
</dbReference>
<feature type="domain" description="BPL/LPL catalytic" evidence="5">
    <location>
        <begin position="76"/>
        <end position="301"/>
    </location>
</feature>
<sequence length="466" mass="51408">MPPFWRLPCLLSTPRICGLFFERRVAVLARRNSSLALTRFAELVSHDESRHQIFQSLCTDPFVNLSIENFLLENTPVASDVLFLYINRPCVVIGRNQNPWLETNLGASKRSQADIEKGCASNVLYVRRRSGGGAVFHDGGNLNYCVISPRSSFTRDKHAQMVALALRKIGAVNASVNGRHDIVLKQDTTNIAKEQSVIATDDSLHEAASCPLKISGSAFKLTRHRALHHGTCLLDSPNLHKLGTFLRSPARPYIKAKGVDSVRSPVGNVSSALADSFTPFSIQMVISSVIDEFAHLYGVDSDATLRAHRAHANKAELFTGRDWVVGTVTDSLEHYEPEIGGGITELKSSQWKYLQTPQFTFSTFPTDDDPRLRPPLPSSLPPLTKIFLHVKHGAIIRSHISISPDSESAQIEANHVHEVLKDRKLHEISMLDWTAALRPLGTAENDAVVREVAEFIGTKLGVGTCT</sequence>
<dbReference type="AlphaFoldDB" id="A0A232M5W8"/>
<protein>
    <recommendedName>
        <fullName evidence="4">Putative lipoate-protein ligase A</fullName>
    </recommendedName>
</protein>
<evidence type="ECO:0000256" key="1">
    <source>
        <dbReference type="ARBA" id="ARBA00003253"/>
    </source>
</evidence>
<comment type="similarity">
    <text evidence="3">Belongs to the LplA family.</text>
</comment>
<dbReference type="CDD" id="cd16443">
    <property type="entry name" value="LplA"/>
    <property type="match status" value="1"/>
</dbReference>
<dbReference type="Proteomes" id="UP000243515">
    <property type="component" value="Unassembled WGS sequence"/>
</dbReference>
<comment type="function">
    <text evidence="1">Catalyzes both the ATP-dependent activation of exogenously supplied lipoate to lipoyl-AMP and the transfer of the activated lipoyl onto the lipoyl domains of lipoate-dependent enzymes.</text>
</comment>
<evidence type="ECO:0000313" key="6">
    <source>
        <dbReference type="EMBL" id="OXV11789.1"/>
    </source>
</evidence>
<evidence type="ECO:0000313" key="7">
    <source>
        <dbReference type="Proteomes" id="UP000243515"/>
    </source>
</evidence>
<dbReference type="Gene3D" id="3.30.930.10">
    <property type="entry name" value="Bira Bifunctional Protein, Domain 2"/>
    <property type="match status" value="1"/>
</dbReference>
<dbReference type="FunFam" id="3.30.930.10:FF:000090">
    <property type="entry name" value="Lipoyltransferase and lipoate-protein ligase, putative"/>
    <property type="match status" value="1"/>
</dbReference>
<dbReference type="PANTHER" id="PTHR12561">
    <property type="entry name" value="LIPOATE-PROTEIN LIGASE"/>
    <property type="match status" value="1"/>
</dbReference>
<comment type="pathway">
    <text evidence="2">Protein modification; protein lipoylation via exogenous pathway; protein N(6)-(lipoyl)lysine from lipoate: step 2/2.</text>
</comment>
<comment type="caution">
    <text evidence="6">The sequence shown here is derived from an EMBL/GenBank/DDBJ whole genome shotgun (WGS) entry which is preliminary data.</text>
</comment>
<evidence type="ECO:0000256" key="2">
    <source>
        <dbReference type="ARBA" id="ARBA00005085"/>
    </source>
</evidence>
<accession>A0A232M5W8</accession>
<dbReference type="EMBL" id="NPHW01002292">
    <property type="protein sequence ID" value="OXV11789.1"/>
    <property type="molecule type" value="Genomic_DNA"/>
</dbReference>
<dbReference type="PROSITE" id="PS51733">
    <property type="entry name" value="BPL_LPL_CATALYTIC"/>
    <property type="match status" value="1"/>
</dbReference>
<evidence type="ECO:0000259" key="5">
    <source>
        <dbReference type="PROSITE" id="PS51733"/>
    </source>
</evidence>
<dbReference type="OrthoDB" id="201621at2759"/>
<dbReference type="GO" id="GO:0009249">
    <property type="term" value="P:protein lipoylation"/>
    <property type="evidence" value="ECO:0007669"/>
    <property type="project" value="InterPro"/>
</dbReference>
<gene>
    <name evidence="6" type="ORF">Egran_00450</name>
</gene>
<dbReference type="GO" id="GO:0005739">
    <property type="term" value="C:mitochondrion"/>
    <property type="evidence" value="ECO:0007669"/>
    <property type="project" value="TreeGrafter"/>
</dbReference>
<evidence type="ECO:0000256" key="4">
    <source>
        <dbReference type="ARBA" id="ARBA00015925"/>
    </source>
</evidence>
<evidence type="ECO:0000256" key="3">
    <source>
        <dbReference type="ARBA" id="ARBA00008242"/>
    </source>
</evidence>
<dbReference type="UniPathway" id="UPA00537">
    <property type="reaction ID" value="UER00595"/>
</dbReference>
<dbReference type="PANTHER" id="PTHR12561:SF3">
    <property type="entry name" value="LIPOYLTRANSFERASE 1, MITOCHONDRIAL"/>
    <property type="match status" value="1"/>
</dbReference>
<organism evidence="6 7">
    <name type="scientific">Elaphomyces granulatus</name>
    <dbReference type="NCBI Taxonomy" id="519963"/>
    <lineage>
        <taxon>Eukaryota</taxon>
        <taxon>Fungi</taxon>
        <taxon>Dikarya</taxon>
        <taxon>Ascomycota</taxon>
        <taxon>Pezizomycotina</taxon>
        <taxon>Eurotiomycetes</taxon>
        <taxon>Eurotiomycetidae</taxon>
        <taxon>Eurotiales</taxon>
        <taxon>Elaphomycetaceae</taxon>
        <taxon>Elaphomyces</taxon>
    </lineage>
</organism>
<reference evidence="6 7" key="1">
    <citation type="journal article" date="2015" name="Environ. Microbiol.">
        <title>Metagenome sequence of Elaphomyces granulatus from sporocarp tissue reveals Ascomycota ectomycorrhizal fingerprints of genome expansion and a Proteobacteria-rich microbiome.</title>
        <authorList>
            <person name="Quandt C.A."/>
            <person name="Kohler A."/>
            <person name="Hesse C.N."/>
            <person name="Sharpton T.J."/>
            <person name="Martin F."/>
            <person name="Spatafora J.W."/>
        </authorList>
    </citation>
    <scope>NUCLEOTIDE SEQUENCE [LARGE SCALE GENOMIC DNA]</scope>
    <source>
        <strain evidence="6 7">OSC145934</strain>
    </source>
</reference>
<proteinExistence type="inferred from homology"/>
<dbReference type="InterPro" id="IPR004562">
    <property type="entry name" value="LipoylTrfase_LipoateP_Ligase"/>
</dbReference>
<keyword evidence="7" id="KW-1185">Reference proteome</keyword>
<dbReference type="InterPro" id="IPR045864">
    <property type="entry name" value="aa-tRNA-synth_II/BPL/LPL"/>
</dbReference>
<dbReference type="GO" id="GO:0017118">
    <property type="term" value="F:lipoyltransferase activity"/>
    <property type="evidence" value="ECO:0007669"/>
    <property type="project" value="TreeGrafter"/>
</dbReference>
<dbReference type="SUPFAM" id="SSF55681">
    <property type="entry name" value="Class II aaRS and biotin synthetases"/>
    <property type="match status" value="1"/>
</dbReference>